<organism evidence="3 4">
    <name type="scientific">Allocoleopsis franciscana PCC 7113</name>
    <dbReference type="NCBI Taxonomy" id="1173027"/>
    <lineage>
        <taxon>Bacteria</taxon>
        <taxon>Bacillati</taxon>
        <taxon>Cyanobacteriota</taxon>
        <taxon>Cyanophyceae</taxon>
        <taxon>Coleofasciculales</taxon>
        <taxon>Coleofasciculaceae</taxon>
        <taxon>Allocoleopsis</taxon>
        <taxon>Allocoleopsis franciscana</taxon>
    </lineage>
</organism>
<dbReference type="Pfam" id="PF09137">
    <property type="entry name" value="Glucodextran_N"/>
    <property type="match status" value="1"/>
</dbReference>
<dbReference type="GO" id="GO:0030246">
    <property type="term" value="F:carbohydrate binding"/>
    <property type="evidence" value="ECO:0007669"/>
    <property type="project" value="InterPro"/>
</dbReference>
<dbReference type="Proteomes" id="UP000010471">
    <property type="component" value="Chromosome"/>
</dbReference>
<feature type="transmembrane region" description="Helical" evidence="1">
    <location>
        <begin position="6"/>
        <end position="27"/>
    </location>
</feature>
<evidence type="ECO:0000259" key="2">
    <source>
        <dbReference type="Pfam" id="PF09137"/>
    </source>
</evidence>
<protein>
    <submittedName>
        <fullName evidence="3">Glycosyl hydrolase, glucoamylase</fullName>
    </submittedName>
</protein>
<reference evidence="3 4" key="1">
    <citation type="submission" date="2012-06" db="EMBL/GenBank/DDBJ databases">
        <title>Finished chromosome of genome of Microcoleus sp. PCC 7113.</title>
        <authorList>
            <consortium name="US DOE Joint Genome Institute"/>
            <person name="Gugger M."/>
            <person name="Coursin T."/>
            <person name="Rippka R."/>
            <person name="Tandeau De Marsac N."/>
            <person name="Huntemann M."/>
            <person name="Wei C.-L."/>
            <person name="Han J."/>
            <person name="Detter J.C."/>
            <person name="Han C."/>
            <person name="Tapia R."/>
            <person name="Chen A."/>
            <person name="Kyrpides N."/>
            <person name="Mavromatis K."/>
            <person name="Markowitz V."/>
            <person name="Szeto E."/>
            <person name="Ivanova N."/>
            <person name="Pagani I."/>
            <person name="Pati A."/>
            <person name="Goodwin L."/>
            <person name="Nordberg H.P."/>
            <person name="Cantor M.N."/>
            <person name="Hua S.X."/>
            <person name="Woyke T."/>
            <person name="Kerfeld C.A."/>
        </authorList>
    </citation>
    <scope>NUCLEOTIDE SEQUENCE [LARGE SCALE GENOMIC DNA]</scope>
    <source>
        <strain evidence="3 4">PCC 7113</strain>
    </source>
</reference>
<dbReference type="KEGG" id="mic:Mic7113_3681"/>
<dbReference type="EMBL" id="CP003630">
    <property type="protein sequence ID" value="AFZ19401.1"/>
    <property type="molecule type" value="Genomic_DNA"/>
</dbReference>
<keyword evidence="3" id="KW-0378">Hydrolase</keyword>
<dbReference type="InterPro" id="IPR015220">
    <property type="entry name" value="Glucodextranase_N"/>
</dbReference>
<name>K9WHW0_9CYAN</name>
<keyword evidence="4" id="KW-1185">Reference proteome</keyword>
<feature type="domain" description="Glucodextranase N-terminal" evidence="2">
    <location>
        <begin position="36"/>
        <end position="209"/>
    </location>
</feature>
<dbReference type="GO" id="GO:0016787">
    <property type="term" value="F:hydrolase activity"/>
    <property type="evidence" value="ECO:0007669"/>
    <property type="project" value="UniProtKB-KW"/>
</dbReference>
<evidence type="ECO:0000313" key="4">
    <source>
        <dbReference type="Proteomes" id="UP000010471"/>
    </source>
</evidence>
<sequence>MKKFNWLGIVFITIVVIIFTLTHQIFFPVGLKGVEAFGHPGICPTWSPANLTVLGTAANPTSQVWFTGFDGILGEVFYPEVDTPATVDWQFLVGDANHTWVDEEKRDTTHQVTLNNLHSLSWTITNTAKNRLDQIQKTIFTDPNRNTLIQQVTFTALKGTLRDFHLYTLYHPALDNQGRSTTGYSTTYNKQKKLVAKNSTQGHVSALVQEGSSRSVLRRSRKKAEGKDACTLSFLTFLNGLRRMTIYFGFLKAVKIPYEQSP</sequence>
<dbReference type="eggNOG" id="COG3387">
    <property type="taxonomic scope" value="Bacteria"/>
</dbReference>
<dbReference type="SUPFAM" id="SSF74650">
    <property type="entry name" value="Galactose mutarotase-like"/>
    <property type="match status" value="1"/>
</dbReference>
<dbReference type="InterPro" id="IPR014718">
    <property type="entry name" value="GH-type_carb-bd"/>
</dbReference>
<proteinExistence type="predicted"/>
<keyword evidence="1" id="KW-0812">Transmembrane</keyword>
<keyword evidence="1" id="KW-0472">Membrane</keyword>
<dbReference type="GO" id="GO:0005975">
    <property type="term" value="P:carbohydrate metabolic process"/>
    <property type="evidence" value="ECO:0007669"/>
    <property type="project" value="InterPro"/>
</dbReference>
<evidence type="ECO:0000313" key="3">
    <source>
        <dbReference type="EMBL" id="AFZ19401.1"/>
    </source>
</evidence>
<evidence type="ECO:0000256" key="1">
    <source>
        <dbReference type="SAM" id="Phobius"/>
    </source>
</evidence>
<dbReference type="STRING" id="1173027.Mic7113_3681"/>
<dbReference type="AlphaFoldDB" id="K9WHW0"/>
<gene>
    <name evidence="3" type="ORF">Mic7113_3681</name>
</gene>
<dbReference type="HOGENOM" id="CLU_1060963_0_0_3"/>
<keyword evidence="1" id="KW-1133">Transmembrane helix</keyword>
<accession>K9WHW0</accession>
<dbReference type="Gene3D" id="2.70.98.10">
    <property type="match status" value="1"/>
</dbReference>
<dbReference type="RefSeq" id="WP_015183542.1">
    <property type="nucleotide sequence ID" value="NC_019738.1"/>
</dbReference>
<dbReference type="InterPro" id="IPR011013">
    <property type="entry name" value="Gal_mutarotase_sf_dom"/>
</dbReference>